<proteinExistence type="predicted"/>
<accession>A0A4Y4AU27</accession>
<dbReference type="EMBL" id="BJNP01000001">
    <property type="protein sequence ID" value="GEC70560.1"/>
    <property type="molecule type" value="Genomic_DNA"/>
</dbReference>
<name>A0A4Y4AU27_9FLAO</name>
<comment type="caution">
    <text evidence="1">The sequence shown here is derived from an EMBL/GenBank/DDBJ whole genome shotgun (WGS) entry which is preliminary data.</text>
</comment>
<reference evidence="1 2" key="1">
    <citation type="submission" date="2019-06" db="EMBL/GenBank/DDBJ databases">
        <title>Whole genome shotgun sequence of Flavobacterium flevense NBRC 14960.</title>
        <authorList>
            <person name="Hosoyama A."/>
            <person name="Uohara A."/>
            <person name="Ohji S."/>
            <person name="Ichikawa N."/>
        </authorList>
    </citation>
    <scope>NUCLEOTIDE SEQUENCE [LARGE SCALE GENOMIC DNA]</scope>
    <source>
        <strain evidence="1 2">NBRC 14960</strain>
    </source>
</reference>
<keyword evidence="2" id="KW-1185">Reference proteome</keyword>
<protein>
    <submittedName>
        <fullName evidence="1">Uncharacterized protein</fullName>
    </submittedName>
</protein>
<gene>
    <name evidence="1" type="ORF">FFL01_00990</name>
</gene>
<evidence type="ECO:0000313" key="2">
    <source>
        <dbReference type="Proteomes" id="UP000316775"/>
    </source>
</evidence>
<sequence length="74" mass="8493">MAFCKIKTTYKNITKANNPYRILSRFPGKKSNKENKNVLIPMKIKPTLAKPPPYSVSMDFPDKMYKNSATNNPK</sequence>
<organism evidence="1 2">
    <name type="scientific">Flavobacterium flevense</name>
    <dbReference type="NCBI Taxonomy" id="983"/>
    <lineage>
        <taxon>Bacteria</taxon>
        <taxon>Pseudomonadati</taxon>
        <taxon>Bacteroidota</taxon>
        <taxon>Flavobacteriia</taxon>
        <taxon>Flavobacteriales</taxon>
        <taxon>Flavobacteriaceae</taxon>
        <taxon>Flavobacterium</taxon>
    </lineage>
</organism>
<dbReference type="Proteomes" id="UP000316775">
    <property type="component" value="Unassembled WGS sequence"/>
</dbReference>
<evidence type="ECO:0000313" key="1">
    <source>
        <dbReference type="EMBL" id="GEC70560.1"/>
    </source>
</evidence>
<dbReference type="AlphaFoldDB" id="A0A4Y4AU27"/>